<evidence type="ECO:0000313" key="3">
    <source>
        <dbReference type="Proteomes" id="UP000252733"/>
    </source>
</evidence>
<dbReference type="InterPro" id="IPR013766">
    <property type="entry name" value="Thioredoxin_domain"/>
</dbReference>
<dbReference type="SUPFAM" id="SSF52833">
    <property type="entry name" value="Thioredoxin-like"/>
    <property type="match status" value="1"/>
</dbReference>
<organism evidence="2 3">
    <name type="scientific">Marinilabilia salmonicolor</name>
    <dbReference type="NCBI Taxonomy" id="989"/>
    <lineage>
        <taxon>Bacteria</taxon>
        <taxon>Pseudomonadati</taxon>
        <taxon>Bacteroidota</taxon>
        <taxon>Bacteroidia</taxon>
        <taxon>Marinilabiliales</taxon>
        <taxon>Marinilabiliaceae</taxon>
        <taxon>Marinilabilia</taxon>
    </lineage>
</organism>
<dbReference type="Proteomes" id="UP000252733">
    <property type="component" value="Unassembled WGS sequence"/>
</dbReference>
<evidence type="ECO:0000313" key="2">
    <source>
        <dbReference type="EMBL" id="RCW38322.1"/>
    </source>
</evidence>
<dbReference type="InterPro" id="IPR036249">
    <property type="entry name" value="Thioredoxin-like_sf"/>
</dbReference>
<dbReference type="EMBL" id="QPIZ01000004">
    <property type="protein sequence ID" value="RCW38322.1"/>
    <property type="molecule type" value="Genomic_DNA"/>
</dbReference>
<dbReference type="RefSeq" id="WP_181872043.1">
    <property type="nucleotide sequence ID" value="NZ_QPIZ01000004.1"/>
</dbReference>
<dbReference type="Gene3D" id="3.40.30.10">
    <property type="entry name" value="Glutaredoxin"/>
    <property type="match status" value="1"/>
</dbReference>
<reference evidence="2 3" key="1">
    <citation type="submission" date="2018-07" db="EMBL/GenBank/DDBJ databases">
        <title>Freshwater and sediment microbial communities from various areas in North America, analyzing microbe dynamics in response to fracking.</title>
        <authorList>
            <person name="Lamendella R."/>
        </authorList>
    </citation>
    <scope>NUCLEOTIDE SEQUENCE [LARGE SCALE GENOMIC DNA]</scope>
    <source>
        <strain evidence="2 3">160A</strain>
    </source>
</reference>
<dbReference type="Pfam" id="PF00578">
    <property type="entry name" value="AhpC-TSA"/>
    <property type="match status" value="1"/>
</dbReference>
<dbReference type="PANTHER" id="PTHR42852">
    <property type="entry name" value="THIOL:DISULFIDE INTERCHANGE PROTEIN DSBE"/>
    <property type="match status" value="1"/>
</dbReference>
<proteinExistence type="predicted"/>
<dbReference type="GO" id="GO:0016491">
    <property type="term" value="F:oxidoreductase activity"/>
    <property type="evidence" value="ECO:0007669"/>
    <property type="project" value="InterPro"/>
</dbReference>
<dbReference type="InterPro" id="IPR000866">
    <property type="entry name" value="AhpC/TSA"/>
</dbReference>
<dbReference type="InterPro" id="IPR050553">
    <property type="entry name" value="Thioredoxin_ResA/DsbE_sf"/>
</dbReference>
<keyword evidence="3" id="KW-1185">Reference proteome</keyword>
<dbReference type="PANTHER" id="PTHR42852:SF18">
    <property type="entry name" value="CHROMOSOME UNDETERMINED SCAFFOLD_47, WHOLE GENOME SHOTGUN SEQUENCE"/>
    <property type="match status" value="1"/>
</dbReference>
<dbReference type="CDD" id="cd02966">
    <property type="entry name" value="TlpA_like_family"/>
    <property type="match status" value="1"/>
</dbReference>
<gene>
    <name evidence="2" type="ORF">DFO77_10480</name>
</gene>
<evidence type="ECO:0000259" key="1">
    <source>
        <dbReference type="PROSITE" id="PS51352"/>
    </source>
</evidence>
<protein>
    <submittedName>
        <fullName evidence="2">Peroxiredoxin</fullName>
    </submittedName>
</protein>
<accession>A0A368VB35</accession>
<sequence length="235" mass="27344">MREILEKDSSQDVQHQCELAIDQIEKGSGATDNLLKAYLNLNENSFDEVSAGEIARDFSLEDTDGNIWRLSDFKGKKNVVLIWVFADWCPVCHGEFHDLIEMQDEFKNQDTEVVTIEIHDTYRGRVMVGRELEPDYWFAEKSFQDTYTSQIQWRHLLDRAGSVGAMYGTDPMAFAVHAEYINRPATFIIDKKGKVRFSYIGTYWGDRPTIEETLEMIKTENYSFKHPQRLRHSVN</sequence>
<dbReference type="GO" id="GO:0016209">
    <property type="term" value="F:antioxidant activity"/>
    <property type="evidence" value="ECO:0007669"/>
    <property type="project" value="InterPro"/>
</dbReference>
<feature type="domain" description="Thioredoxin" evidence="1">
    <location>
        <begin position="49"/>
        <end position="222"/>
    </location>
</feature>
<dbReference type="PROSITE" id="PS51352">
    <property type="entry name" value="THIOREDOXIN_2"/>
    <property type="match status" value="1"/>
</dbReference>
<name>A0A368VB35_9BACT</name>
<dbReference type="AlphaFoldDB" id="A0A368VB35"/>
<comment type="caution">
    <text evidence="2">The sequence shown here is derived from an EMBL/GenBank/DDBJ whole genome shotgun (WGS) entry which is preliminary data.</text>
</comment>